<accession>A0A9P6QFL0</accession>
<feature type="compositionally biased region" description="Polar residues" evidence="1">
    <location>
        <begin position="111"/>
        <end position="131"/>
    </location>
</feature>
<organism evidence="3 4">
    <name type="scientific">Mortierella polycephala</name>
    <dbReference type="NCBI Taxonomy" id="41804"/>
    <lineage>
        <taxon>Eukaryota</taxon>
        <taxon>Fungi</taxon>
        <taxon>Fungi incertae sedis</taxon>
        <taxon>Mucoromycota</taxon>
        <taxon>Mortierellomycotina</taxon>
        <taxon>Mortierellomycetes</taxon>
        <taxon>Mortierellales</taxon>
        <taxon>Mortierellaceae</taxon>
        <taxon>Mortierella</taxon>
    </lineage>
</organism>
<evidence type="ECO:0000256" key="2">
    <source>
        <dbReference type="SAM" id="SignalP"/>
    </source>
</evidence>
<feature type="compositionally biased region" description="Polar residues" evidence="1">
    <location>
        <begin position="139"/>
        <end position="155"/>
    </location>
</feature>
<dbReference type="OrthoDB" id="9984778at2759"/>
<sequence>MRTGLIALIFLLWLLSGDDGPRTDHLQKTLQTLQEEAAFCGNKTFGSNLTYPLPESVSIELTKLFQSESRDPRAHYYHNVTGSFKGEWTFDEDIAAKVNEELPLPPKPVGQPNSAKNGTHTDTLTAGSDSGQSDRKGQNLESGNGSTANASTNGTAEEGQEEEPLDTIEDKKAVYLEDVANLRGSFQFNKSGSFTFNLKESKATEYVNWVKVSMEPFIRTAFYREVAINV</sequence>
<feature type="compositionally biased region" description="Acidic residues" evidence="1">
    <location>
        <begin position="158"/>
        <end position="167"/>
    </location>
</feature>
<keyword evidence="2" id="KW-0732">Signal</keyword>
<name>A0A9P6QFL0_9FUNG</name>
<comment type="caution">
    <text evidence="3">The sequence shown here is derived from an EMBL/GenBank/DDBJ whole genome shotgun (WGS) entry which is preliminary data.</text>
</comment>
<feature type="chain" id="PRO_5040320074" evidence="2">
    <location>
        <begin position="18"/>
        <end position="230"/>
    </location>
</feature>
<gene>
    <name evidence="3" type="ORF">BG011_005375</name>
</gene>
<feature type="region of interest" description="Disordered" evidence="1">
    <location>
        <begin position="102"/>
        <end position="167"/>
    </location>
</feature>
<proteinExistence type="predicted"/>
<evidence type="ECO:0000313" key="3">
    <source>
        <dbReference type="EMBL" id="KAG0265163.1"/>
    </source>
</evidence>
<dbReference type="EMBL" id="JAAAJA010000037">
    <property type="protein sequence ID" value="KAG0265163.1"/>
    <property type="molecule type" value="Genomic_DNA"/>
</dbReference>
<keyword evidence="4" id="KW-1185">Reference proteome</keyword>
<protein>
    <submittedName>
        <fullName evidence="3">Uncharacterized protein</fullName>
    </submittedName>
</protein>
<dbReference type="Proteomes" id="UP000726737">
    <property type="component" value="Unassembled WGS sequence"/>
</dbReference>
<feature type="signal peptide" evidence="2">
    <location>
        <begin position="1"/>
        <end position="17"/>
    </location>
</feature>
<reference evidence="3" key="1">
    <citation type="journal article" date="2020" name="Fungal Divers.">
        <title>Resolving the Mortierellaceae phylogeny through synthesis of multi-gene phylogenetics and phylogenomics.</title>
        <authorList>
            <person name="Vandepol N."/>
            <person name="Liber J."/>
            <person name="Desiro A."/>
            <person name="Na H."/>
            <person name="Kennedy M."/>
            <person name="Barry K."/>
            <person name="Grigoriev I.V."/>
            <person name="Miller A.N."/>
            <person name="O'Donnell K."/>
            <person name="Stajich J.E."/>
            <person name="Bonito G."/>
        </authorList>
    </citation>
    <scope>NUCLEOTIDE SEQUENCE</scope>
    <source>
        <strain evidence="3">KOD948</strain>
    </source>
</reference>
<evidence type="ECO:0000256" key="1">
    <source>
        <dbReference type="SAM" id="MobiDB-lite"/>
    </source>
</evidence>
<evidence type="ECO:0000313" key="4">
    <source>
        <dbReference type="Proteomes" id="UP000726737"/>
    </source>
</evidence>
<dbReference type="AlphaFoldDB" id="A0A9P6QFL0"/>